<proteinExistence type="predicted"/>
<name>A0A0W0Z485_9GAMM</name>
<reference evidence="4 5" key="1">
    <citation type="submission" date="2015-11" db="EMBL/GenBank/DDBJ databases">
        <title>Genomic analysis of 38 Legionella species identifies large and diverse effector repertoires.</title>
        <authorList>
            <person name="Burstein D."/>
            <person name="Amaro F."/>
            <person name="Zusman T."/>
            <person name="Lifshitz Z."/>
            <person name="Cohen O."/>
            <person name="Gilbert J.A."/>
            <person name="Pupko T."/>
            <person name="Shuman H.A."/>
            <person name="Segal G."/>
        </authorList>
    </citation>
    <scope>NUCLEOTIDE SEQUENCE [LARGE SCALE GENOMIC DNA]</scope>
    <source>
        <strain evidence="4 5">SC-63-C7</strain>
    </source>
</reference>
<gene>
    <name evidence="4" type="ORF">Lsan_1080</name>
</gene>
<evidence type="ECO:0000256" key="2">
    <source>
        <dbReference type="SAM" id="SignalP"/>
    </source>
</evidence>
<dbReference type="InterPro" id="IPR011250">
    <property type="entry name" value="OMP/PagP_B-barrel"/>
</dbReference>
<dbReference type="InterPro" id="IPR027385">
    <property type="entry name" value="Beta-barrel_OMP"/>
</dbReference>
<keyword evidence="5" id="KW-1185">Reference proteome</keyword>
<dbReference type="PATRIC" id="fig|45074.5.peg.1150"/>
<evidence type="ECO:0000256" key="1">
    <source>
        <dbReference type="ARBA" id="ARBA00022729"/>
    </source>
</evidence>
<evidence type="ECO:0000259" key="3">
    <source>
        <dbReference type="Pfam" id="PF13505"/>
    </source>
</evidence>
<dbReference type="Gene3D" id="2.40.160.20">
    <property type="match status" value="1"/>
</dbReference>
<dbReference type="Proteomes" id="UP000054703">
    <property type="component" value="Unassembled WGS sequence"/>
</dbReference>
<dbReference type="OrthoDB" id="5639135at2"/>
<organism evidence="4 5">
    <name type="scientific">Legionella santicrucis</name>
    <dbReference type="NCBI Taxonomy" id="45074"/>
    <lineage>
        <taxon>Bacteria</taxon>
        <taxon>Pseudomonadati</taxon>
        <taxon>Pseudomonadota</taxon>
        <taxon>Gammaproteobacteria</taxon>
        <taxon>Legionellales</taxon>
        <taxon>Legionellaceae</taxon>
        <taxon>Legionella</taxon>
    </lineage>
</organism>
<protein>
    <recommendedName>
        <fullName evidence="3">Outer membrane protein beta-barrel domain-containing protein</fullName>
    </recommendedName>
</protein>
<dbReference type="SUPFAM" id="SSF56925">
    <property type="entry name" value="OMPA-like"/>
    <property type="match status" value="1"/>
</dbReference>
<dbReference type="EMBL" id="LNYU01000024">
    <property type="protein sequence ID" value="KTD63647.1"/>
    <property type="molecule type" value="Genomic_DNA"/>
</dbReference>
<sequence length="265" mass="29115">MGKSMILHQGKKETGLIWPALLLTATCAHAGTMGEIAPPTNYYKNLQISAAGGVNWYNVPNTDLVISSFETDRIQVNHISTDGAWKIGVGYYLLEDTLSQRPYLNHLLFEVNVYQTFTTLNGSVWQFELPEFNNYSFRAPVTSTRLMFDFKPNLFTWDRVSPYAILGVGATWNTVSYNETATGAGINQDSALSLSNNTTTQVAWDTGAGLRVALTNYLSATAEYIYTFLGHGSPANGPTNEVSLSAAPRFSLQTQSLLFGLSLKL</sequence>
<comment type="caution">
    <text evidence="4">The sequence shown here is derived from an EMBL/GenBank/DDBJ whole genome shotgun (WGS) entry which is preliminary data.</text>
</comment>
<evidence type="ECO:0000313" key="5">
    <source>
        <dbReference type="Proteomes" id="UP000054703"/>
    </source>
</evidence>
<feature type="domain" description="Outer membrane protein beta-barrel" evidence="3">
    <location>
        <begin position="22"/>
        <end position="250"/>
    </location>
</feature>
<feature type="signal peptide" evidence="2">
    <location>
        <begin position="1"/>
        <end position="30"/>
    </location>
</feature>
<keyword evidence="1 2" id="KW-0732">Signal</keyword>
<feature type="chain" id="PRO_5006918305" description="Outer membrane protein beta-barrel domain-containing protein" evidence="2">
    <location>
        <begin position="31"/>
        <end position="265"/>
    </location>
</feature>
<dbReference type="Pfam" id="PF13505">
    <property type="entry name" value="OMP_b-brl"/>
    <property type="match status" value="1"/>
</dbReference>
<accession>A0A0W0Z485</accession>
<evidence type="ECO:0000313" key="4">
    <source>
        <dbReference type="EMBL" id="KTD63647.1"/>
    </source>
</evidence>
<dbReference type="AlphaFoldDB" id="A0A0W0Z485"/>